<dbReference type="Pfam" id="PF23724">
    <property type="entry name" value="Dredd_2nd"/>
    <property type="match status" value="1"/>
</dbReference>
<gene>
    <name evidence="7" type="primary">LOC115878704</name>
</gene>
<dbReference type="InterPro" id="IPR029030">
    <property type="entry name" value="Caspase-like_dom_sf"/>
</dbReference>
<feature type="compositionally biased region" description="Polar residues" evidence="3">
    <location>
        <begin position="1"/>
        <end position="12"/>
    </location>
</feature>
<accession>A0A6J2XJ59</accession>
<feature type="domain" description="Caspase family p10" evidence="4">
    <location>
        <begin position="470"/>
        <end position="552"/>
    </location>
</feature>
<dbReference type="PROSITE" id="PS50208">
    <property type="entry name" value="CASPASE_P20"/>
    <property type="match status" value="1"/>
</dbReference>
<dbReference type="Proteomes" id="UP000504635">
    <property type="component" value="Unplaced"/>
</dbReference>
<dbReference type="InterPro" id="IPR001309">
    <property type="entry name" value="Pept_C14_p20"/>
</dbReference>
<dbReference type="SMART" id="SM00115">
    <property type="entry name" value="CASc"/>
    <property type="match status" value="1"/>
</dbReference>
<evidence type="ECO:0000313" key="7">
    <source>
        <dbReference type="RefSeq" id="XP_030751141.1"/>
    </source>
</evidence>
<dbReference type="AlphaFoldDB" id="A0A6J2XJ59"/>
<proteinExistence type="inferred from homology"/>
<comment type="similarity">
    <text evidence="1 2">Belongs to the peptidase C14A family.</text>
</comment>
<dbReference type="InterPro" id="IPR011600">
    <property type="entry name" value="Pept_C14_caspase"/>
</dbReference>
<dbReference type="OrthoDB" id="6044770at2759"/>
<dbReference type="SUPFAM" id="SSF52129">
    <property type="entry name" value="Caspase-like"/>
    <property type="match status" value="1"/>
</dbReference>
<dbReference type="Gene3D" id="3.40.50.1460">
    <property type="match status" value="1"/>
</dbReference>
<feature type="region of interest" description="Disordered" evidence="3">
    <location>
        <begin position="1"/>
        <end position="22"/>
    </location>
</feature>
<dbReference type="InterPro" id="IPR056260">
    <property type="entry name" value="Dredd_2nd"/>
</dbReference>
<dbReference type="PANTHER" id="PTHR22576">
    <property type="entry name" value="MUCOSA ASSOCIATED LYMPHOID TISSUE LYMPHOMA TRANSLOCATION PROTEIN 1/PARACASPASE"/>
    <property type="match status" value="1"/>
</dbReference>
<dbReference type="PRINTS" id="PR00376">
    <property type="entry name" value="IL1BCENZYME"/>
</dbReference>
<dbReference type="PANTHER" id="PTHR22576:SF41">
    <property type="entry name" value="CASPASE 14, APOPTOSIS-RELATED CYSTEINE PEPTIDASE"/>
    <property type="match status" value="1"/>
</dbReference>
<dbReference type="PROSITE" id="PS50207">
    <property type="entry name" value="CASPASE_P10"/>
    <property type="match status" value="1"/>
</dbReference>
<evidence type="ECO:0000256" key="1">
    <source>
        <dbReference type="ARBA" id="ARBA00010134"/>
    </source>
</evidence>
<dbReference type="GO" id="GO:0004197">
    <property type="term" value="F:cysteine-type endopeptidase activity"/>
    <property type="evidence" value="ECO:0007669"/>
    <property type="project" value="InterPro"/>
</dbReference>
<evidence type="ECO:0000256" key="2">
    <source>
        <dbReference type="RuleBase" id="RU003971"/>
    </source>
</evidence>
<dbReference type="InterPro" id="IPR015917">
    <property type="entry name" value="Pept_C14A"/>
</dbReference>
<sequence>MGASNSQNFISQSELSEDESDSEYFQVEMRTTATFMIDAVLRSHRNSGPGKTLSPNRVRGIEQKLDQYEIVALTYLLYDRAEIALQTLIPFLCHTKDNVLTEWVNSESRNNPKWQSKFIEAMCIIQNYQILKEFGYNKEELKAQYVPEQPEVSELVNKKRKSLYLLAEKLNTRETEIFLYNMRKAFEENHEVFQDYDFDYLELYFLDWEQRTIGSNYIKRSLKIMDKEHLYEISENLSRCEINDIPENNDIEIETQKKVVKKASTTRDTTFMSPNENVYSLEPASSSSMMSVDIRHTDQYVIDPEYPGVVLIINQEHFYTEFNPEYKHLLHRQQGVKLQTRVGTEIDKKRIVEVFEKFNFKIIIKDNLAHYDVVKAIEEVTINVTKESSLVVFILSHGDKGVIYGANSCRVEVDKIGRIMKKKNCHLAGRPKVLILQSCQGSHCQQRDESSDDEMEYATDGPKIVPSSAADFLTFWATIPGYAAIRNINQGSWLIQTLCQEIENNASRCHLMDICTKVQDRISSKEWKEITKVNIMTPEIRSTLRKAFYLPRMRSAR</sequence>
<dbReference type="GO" id="GO:0006508">
    <property type="term" value="P:proteolysis"/>
    <property type="evidence" value="ECO:0007669"/>
    <property type="project" value="InterPro"/>
</dbReference>
<keyword evidence="6" id="KW-1185">Reference proteome</keyword>
<dbReference type="FunCoup" id="A0A6J2XJ59">
    <property type="interactions" value="291"/>
</dbReference>
<protein>
    <submittedName>
        <fullName evidence="7">Caspase-8</fullName>
    </submittedName>
</protein>
<dbReference type="InterPro" id="IPR052039">
    <property type="entry name" value="Caspase-related_regulators"/>
</dbReference>
<evidence type="ECO:0000259" key="4">
    <source>
        <dbReference type="PROSITE" id="PS50207"/>
    </source>
</evidence>
<organism evidence="6 7">
    <name type="scientific">Sitophilus oryzae</name>
    <name type="common">Rice weevil</name>
    <name type="synonym">Curculio oryzae</name>
    <dbReference type="NCBI Taxonomy" id="7048"/>
    <lineage>
        <taxon>Eukaryota</taxon>
        <taxon>Metazoa</taxon>
        <taxon>Ecdysozoa</taxon>
        <taxon>Arthropoda</taxon>
        <taxon>Hexapoda</taxon>
        <taxon>Insecta</taxon>
        <taxon>Pterygota</taxon>
        <taxon>Neoptera</taxon>
        <taxon>Endopterygota</taxon>
        <taxon>Coleoptera</taxon>
        <taxon>Polyphaga</taxon>
        <taxon>Cucujiformia</taxon>
        <taxon>Curculionidae</taxon>
        <taxon>Dryophthorinae</taxon>
        <taxon>Sitophilus</taxon>
    </lineage>
</organism>
<dbReference type="Pfam" id="PF23725">
    <property type="entry name" value="Dredd_N"/>
    <property type="match status" value="1"/>
</dbReference>
<dbReference type="KEGG" id="soy:115878704"/>
<name>A0A6J2XJ59_SITOR</name>
<dbReference type="InterPro" id="IPR002138">
    <property type="entry name" value="Pept_C14_p10"/>
</dbReference>
<dbReference type="GeneID" id="115878704"/>
<dbReference type="InterPro" id="IPR056259">
    <property type="entry name" value="Dredd_N"/>
</dbReference>
<dbReference type="RefSeq" id="XP_030751141.1">
    <property type="nucleotide sequence ID" value="XM_030895281.1"/>
</dbReference>
<evidence type="ECO:0000259" key="5">
    <source>
        <dbReference type="PROSITE" id="PS50208"/>
    </source>
</evidence>
<reference evidence="7" key="1">
    <citation type="submission" date="2025-08" db="UniProtKB">
        <authorList>
            <consortium name="RefSeq"/>
        </authorList>
    </citation>
    <scope>IDENTIFICATION</scope>
    <source>
        <tissue evidence="7">Gonads</tissue>
    </source>
</reference>
<dbReference type="InParanoid" id="A0A6J2XJ59"/>
<evidence type="ECO:0000313" key="6">
    <source>
        <dbReference type="Proteomes" id="UP000504635"/>
    </source>
</evidence>
<evidence type="ECO:0000256" key="3">
    <source>
        <dbReference type="SAM" id="MobiDB-lite"/>
    </source>
</evidence>
<feature type="domain" description="Caspase family p20" evidence="5">
    <location>
        <begin position="308"/>
        <end position="443"/>
    </location>
</feature>
<dbReference type="Pfam" id="PF00656">
    <property type="entry name" value="Peptidase_C14"/>
    <property type="match status" value="1"/>
</dbReference>